<sequence length="324" mass="37585">MDIKELLKTPARVQVSRENLPSNIPPQTGLIFNIWYNKWSHGASSNNSQGFLNKYRCNPQKDSGYTQGSIKKFKNKDATNTVYFCLYFAKGLCCKGSKCEYLHYIPCKDMHLTTIAKDCFGRDKFSEYRDDMAGVGSFNKINKTLYIGGLSPQGTGLPNNTPPYILEAKLKQRFGEFGDLEYIRYLKEKNCCFIQYRYQSCAEFAKEAMSRQSLLDSDEEIVDGDISGIIVKWAKEDPNPHLKKNKMELEDEKIGKLMDDVHNEYVMRQPENNNEKQETNKRPLEYGEIFDKDTVKFFKQKMLHKKIYNNIHSMVSMYNSDNDD</sequence>
<keyword evidence="5 13" id="KW-0479">Metal-binding</keyword>
<dbReference type="PANTHER" id="PTHR14089">
    <property type="entry name" value="PRE-MRNA-SPLICING FACTOR RBM22"/>
    <property type="match status" value="1"/>
</dbReference>
<evidence type="ECO:0000256" key="2">
    <source>
        <dbReference type="ARBA" id="ARBA00008024"/>
    </source>
</evidence>
<dbReference type="AlphaFoldDB" id="A0A376BAQ7"/>
<dbReference type="InterPro" id="IPR000504">
    <property type="entry name" value="RRM_dom"/>
</dbReference>
<dbReference type="GO" id="GO:0036002">
    <property type="term" value="F:pre-mRNA binding"/>
    <property type="evidence" value="ECO:0007669"/>
    <property type="project" value="TreeGrafter"/>
</dbReference>
<dbReference type="SMART" id="SM00360">
    <property type="entry name" value="RRM"/>
    <property type="match status" value="1"/>
</dbReference>
<reference evidence="17" key="1">
    <citation type="submission" date="2018-06" db="EMBL/GenBank/DDBJ databases">
        <authorList>
            <person name="Guldener U."/>
        </authorList>
    </citation>
    <scope>NUCLEOTIDE SEQUENCE [LARGE SCALE GENOMIC DNA]</scope>
    <source>
        <strain evidence="17">UTAD17</strain>
    </source>
</reference>
<organism evidence="16 17">
    <name type="scientific">Saccharomycodes ludwigii</name>
    <dbReference type="NCBI Taxonomy" id="36035"/>
    <lineage>
        <taxon>Eukaryota</taxon>
        <taxon>Fungi</taxon>
        <taxon>Dikarya</taxon>
        <taxon>Ascomycota</taxon>
        <taxon>Saccharomycotina</taxon>
        <taxon>Saccharomycetes</taxon>
        <taxon>Saccharomycodales</taxon>
        <taxon>Saccharomycodaceae</taxon>
        <taxon>Saccharomycodes</taxon>
    </lineage>
</organism>
<dbReference type="Proteomes" id="UP000262825">
    <property type="component" value="Unassembled WGS sequence"/>
</dbReference>
<dbReference type="Gene3D" id="3.30.70.330">
    <property type="match status" value="1"/>
</dbReference>
<evidence type="ECO:0000256" key="8">
    <source>
        <dbReference type="ARBA" id="ARBA00022833"/>
    </source>
</evidence>
<keyword evidence="8 13" id="KW-0862">Zinc</keyword>
<comment type="similarity">
    <text evidence="2">Belongs to the RRM CWC2 family.</text>
</comment>
<dbReference type="InterPro" id="IPR039171">
    <property type="entry name" value="Cwc2/Slt11"/>
</dbReference>
<dbReference type="PANTHER" id="PTHR14089:SF2">
    <property type="entry name" value="PRE-MRNA-SPLICING FACTOR CWC2"/>
    <property type="match status" value="1"/>
</dbReference>
<evidence type="ECO:0000256" key="3">
    <source>
        <dbReference type="ARBA" id="ARBA00017295"/>
    </source>
</evidence>
<evidence type="ECO:0000259" key="15">
    <source>
        <dbReference type="PROSITE" id="PS50103"/>
    </source>
</evidence>
<dbReference type="GO" id="GO:0008270">
    <property type="term" value="F:zinc ion binding"/>
    <property type="evidence" value="ECO:0007669"/>
    <property type="project" value="UniProtKB-KW"/>
</dbReference>
<dbReference type="GO" id="GO:0071006">
    <property type="term" value="C:U2-type catalytic step 1 spliceosome"/>
    <property type="evidence" value="ECO:0007669"/>
    <property type="project" value="TreeGrafter"/>
</dbReference>
<keyword evidence="4" id="KW-0507">mRNA processing</keyword>
<feature type="zinc finger region" description="C3H1-type" evidence="13">
    <location>
        <begin position="84"/>
        <end position="106"/>
    </location>
</feature>
<dbReference type="OrthoDB" id="10251848at2759"/>
<evidence type="ECO:0000256" key="11">
    <source>
        <dbReference type="ARBA" id="ARBA00023242"/>
    </source>
</evidence>
<evidence type="ECO:0000256" key="10">
    <source>
        <dbReference type="ARBA" id="ARBA00023187"/>
    </source>
</evidence>
<comment type="subcellular location">
    <subcellularLocation>
        <location evidence="1">Nucleus</location>
    </subcellularLocation>
</comment>
<dbReference type="PROSITE" id="PS50103">
    <property type="entry name" value="ZF_C3H1"/>
    <property type="match status" value="1"/>
</dbReference>
<gene>
    <name evidence="16" type="ORF">SCODWIG_03503</name>
</gene>
<dbReference type="GO" id="GO:0017070">
    <property type="term" value="F:U6 snRNA binding"/>
    <property type="evidence" value="ECO:0007669"/>
    <property type="project" value="TreeGrafter"/>
</dbReference>
<dbReference type="InterPro" id="IPR032297">
    <property type="entry name" value="Torus"/>
</dbReference>
<evidence type="ECO:0000256" key="1">
    <source>
        <dbReference type="ARBA" id="ARBA00004123"/>
    </source>
</evidence>
<protein>
    <recommendedName>
        <fullName evidence="3">Pre-mRNA-splicing factor CWC2</fullName>
    </recommendedName>
</protein>
<evidence type="ECO:0000256" key="6">
    <source>
        <dbReference type="ARBA" id="ARBA00022728"/>
    </source>
</evidence>
<evidence type="ECO:0000259" key="14">
    <source>
        <dbReference type="PROSITE" id="PS50102"/>
    </source>
</evidence>
<keyword evidence="6" id="KW-0747">Spliceosome</keyword>
<evidence type="ECO:0000256" key="12">
    <source>
        <dbReference type="PROSITE-ProRule" id="PRU00176"/>
    </source>
</evidence>
<name>A0A376BAQ7_9ASCO</name>
<proteinExistence type="inferred from homology"/>
<dbReference type="GO" id="GO:0006397">
    <property type="term" value="P:mRNA processing"/>
    <property type="evidence" value="ECO:0007669"/>
    <property type="project" value="UniProtKB-KW"/>
</dbReference>
<dbReference type="PROSITE" id="PS50102">
    <property type="entry name" value="RRM"/>
    <property type="match status" value="1"/>
</dbReference>
<accession>A0A376BAQ7</accession>
<dbReference type="InterPro" id="IPR035979">
    <property type="entry name" value="RBD_domain_sf"/>
</dbReference>
<dbReference type="Pfam" id="PF16131">
    <property type="entry name" value="Torus"/>
    <property type="match status" value="1"/>
</dbReference>
<evidence type="ECO:0000256" key="5">
    <source>
        <dbReference type="ARBA" id="ARBA00022723"/>
    </source>
</evidence>
<evidence type="ECO:0000256" key="4">
    <source>
        <dbReference type="ARBA" id="ARBA00022664"/>
    </source>
</evidence>
<feature type="domain" description="C3H1-type" evidence="15">
    <location>
        <begin position="84"/>
        <end position="106"/>
    </location>
</feature>
<keyword evidence="10" id="KW-0508">mRNA splicing</keyword>
<dbReference type="GO" id="GO:0071007">
    <property type="term" value="C:U2-type catalytic step 2 spliceosome"/>
    <property type="evidence" value="ECO:0007669"/>
    <property type="project" value="TreeGrafter"/>
</dbReference>
<evidence type="ECO:0000256" key="7">
    <source>
        <dbReference type="ARBA" id="ARBA00022771"/>
    </source>
</evidence>
<keyword evidence="11" id="KW-0539">Nucleus</keyword>
<dbReference type="GO" id="GO:0000974">
    <property type="term" value="C:Prp19 complex"/>
    <property type="evidence" value="ECO:0007669"/>
    <property type="project" value="TreeGrafter"/>
</dbReference>
<keyword evidence="7 13" id="KW-0863">Zinc-finger</keyword>
<keyword evidence="17" id="KW-1185">Reference proteome</keyword>
<feature type="domain" description="RRM" evidence="14">
    <location>
        <begin position="143"/>
        <end position="236"/>
    </location>
</feature>
<dbReference type="VEuPathDB" id="FungiDB:SCODWIG_03503"/>
<dbReference type="SUPFAM" id="SSF54928">
    <property type="entry name" value="RNA-binding domain, RBD"/>
    <property type="match status" value="1"/>
</dbReference>
<dbReference type="EMBL" id="UFAJ01000866">
    <property type="protein sequence ID" value="SSD61742.1"/>
    <property type="molecule type" value="Genomic_DNA"/>
</dbReference>
<dbReference type="InterPro" id="IPR000571">
    <property type="entry name" value="Znf_CCCH"/>
</dbReference>
<dbReference type="InterPro" id="IPR012677">
    <property type="entry name" value="Nucleotide-bd_a/b_plait_sf"/>
</dbReference>
<dbReference type="Pfam" id="PF00076">
    <property type="entry name" value="RRM_1"/>
    <property type="match status" value="1"/>
</dbReference>
<evidence type="ECO:0000313" key="16">
    <source>
        <dbReference type="EMBL" id="SSD61742.1"/>
    </source>
</evidence>
<evidence type="ECO:0000313" key="17">
    <source>
        <dbReference type="Proteomes" id="UP000262825"/>
    </source>
</evidence>
<dbReference type="GO" id="GO:0008380">
    <property type="term" value="P:RNA splicing"/>
    <property type="evidence" value="ECO:0007669"/>
    <property type="project" value="UniProtKB-KW"/>
</dbReference>
<evidence type="ECO:0000256" key="9">
    <source>
        <dbReference type="ARBA" id="ARBA00022884"/>
    </source>
</evidence>
<evidence type="ECO:0000256" key="13">
    <source>
        <dbReference type="PROSITE-ProRule" id="PRU00723"/>
    </source>
</evidence>
<keyword evidence="9 12" id="KW-0694">RNA-binding</keyword>